<organism evidence="2 3">
    <name type="scientific">Eragrostis curvula</name>
    <name type="common">weeping love grass</name>
    <dbReference type="NCBI Taxonomy" id="38414"/>
    <lineage>
        <taxon>Eukaryota</taxon>
        <taxon>Viridiplantae</taxon>
        <taxon>Streptophyta</taxon>
        <taxon>Embryophyta</taxon>
        <taxon>Tracheophyta</taxon>
        <taxon>Spermatophyta</taxon>
        <taxon>Magnoliopsida</taxon>
        <taxon>Liliopsida</taxon>
        <taxon>Poales</taxon>
        <taxon>Poaceae</taxon>
        <taxon>PACMAD clade</taxon>
        <taxon>Chloridoideae</taxon>
        <taxon>Eragrostideae</taxon>
        <taxon>Eragrostidinae</taxon>
        <taxon>Eragrostis</taxon>
    </lineage>
</organism>
<proteinExistence type="predicted"/>
<dbReference type="EMBL" id="RWGY01000029">
    <property type="protein sequence ID" value="TVU19139.1"/>
    <property type="molecule type" value="Genomic_DNA"/>
</dbReference>
<dbReference type="Proteomes" id="UP000324897">
    <property type="component" value="Chromosome 7"/>
</dbReference>
<feature type="region of interest" description="Disordered" evidence="1">
    <location>
        <begin position="1"/>
        <end position="26"/>
    </location>
</feature>
<keyword evidence="3" id="KW-1185">Reference proteome</keyword>
<evidence type="ECO:0000313" key="2">
    <source>
        <dbReference type="EMBL" id="TVU19139.1"/>
    </source>
</evidence>
<comment type="caution">
    <text evidence="2">The sequence shown here is derived from an EMBL/GenBank/DDBJ whole genome shotgun (WGS) entry which is preliminary data.</text>
</comment>
<reference evidence="2 3" key="1">
    <citation type="journal article" date="2019" name="Sci. Rep.">
        <title>A high-quality genome of Eragrostis curvula grass provides insights into Poaceae evolution and supports new strategies to enhance forage quality.</title>
        <authorList>
            <person name="Carballo J."/>
            <person name="Santos B.A.C.M."/>
            <person name="Zappacosta D."/>
            <person name="Garbus I."/>
            <person name="Selva J.P."/>
            <person name="Gallo C.A."/>
            <person name="Diaz A."/>
            <person name="Albertini E."/>
            <person name="Caccamo M."/>
            <person name="Echenique V."/>
        </authorList>
    </citation>
    <scope>NUCLEOTIDE SEQUENCE [LARGE SCALE GENOMIC DNA]</scope>
    <source>
        <strain evidence="3">cv. Victoria</strain>
        <tissue evidence="2">Leaf</tissue>
    </source>
</reference>
<protein>
    <submittedName>
        <fullName evidence="2">Uncharacterized protein</fullName>
    </submittedName>
</protein>
<accession>A0A5J9U655</accession>
<feature type="compositionally biased region" description="Pro residues" evidence="1">
    <location>
        <begin position="1"/>
        <end position="10"/>
    </location>
</feature>
<dbReference type="Gramene" id="TVU19139">
    <property type="protein sequence ID" value="TVU19139"/>
    <property type="gene ID" value="EJB05_35273"/>
</dbReference>
<evidence type="ECO:0000313" key="3">
    <source>
        <dbReference type="Proteomes" id="UP000324897"/>
    </source>
</evidence>
<name>A0A5J9U655_9POAL</name>
<feature type="non-terminal residue" evidence="2">
    <location>
        <position position="1"/>
    </location>
</feature>
<gene>
    <name evidence="2" type="ORF">EJB05_35273</name>
</gene>
<dbReference type="AlphaFoldDB" id="A0A5J9U655"/>
<sequence length="186" mass="20459">MPTHPRPSPPQKKKLQLPLPKETRRPPEDAVAPWCCAVPASPACQSPPGRHSFEHCVSSLAHASRLLLPLSPGDDILKALHLMSGERSLKLACPGRLTHSEGLFVCENQGPSHVYVRCCGGLMKMELRIGIPPGRMLPHLFFVISRQKSAIPSDLKWLAHTGSCGLKDALQLFRRPVLLMMTKPSM</sequence>
<evidence type="ECO:0000256" key="1">
    <source>
        <dbReference type="SAM" id="MobiDB-lite"/>
    </source>
</evidence>